<feature type="signal peptide" evidence="1">
    <location>
        <begin position="1"/>
        <end position="26"/>
    </location>
</feature>
<keyword evidence="1" id="KW-0732">Signal</keyword>
<evidence type="ECO:0000313" key="3">
    <source>
        <dbReference type="Proteomes" id="UP000250069"/>
    </source>
</evidence>
<accession>A0ABC8D8M5</accession>
<protein>
    <submittedName>
        <fullName evidence="2">Uncharacterized protein</fullName>
    </submittedName>
</protein>
<dbReference type="Proteomes" id="UP000250069">
    <property type="component" value="Chromosome"/>
</dbReference>
<dbReference type="AlphaFoldDB" id="A0ABC8D8M5"/>
<feature type="chain" id="PRO_5044804469" evidence="1">
    <location>
        <begin position="27"/>
        <end position="173"/>
    </location>
</feature>
<dbReference type="EMBL" id="CP030150">
    <property type="protein sequence ID" value="AWX72179.1"/>
    <property type="molecule type" value="Genomic_DNA"/>
</dbReference>
<reference evidence="2 3" key="1">
    <citation type="submission" date="2018-06" db="EMBL/GenBank/DDBJ databases">
        <title>Complete Genome Sequence of Bacillus velezensis DSYZ, a Plant Growth-Promoting Rhizobacterium with Antifungal Activity.</title>
        <authorList>
            <person name="Du B."/>
            <person name="Ding Y."/>
            <person name="Liu K."/>
            <person name="Yao L."/>
            <person name="Wang C."/>
            <person name="Li H."/>
            <person name="Liu H."/>
        </authorList>
    </citation>
    <scope>NUCLEOTIDE SEQUENCE [LARGE SCALE GENOMIC DNA]</scope>
    <source>
        <strain evidence="2 3">DSYZ</strain>
    </source>
</reference>
<evidence type="ECO:0000256" key="1">
    <source>
        <dbReference type="SAM" id="SignalP"/>
    </source>
</evidence>
<evidence type="ECO:0000313" key="2">
    <source>
        <dbReference type="EMBL" id="AWX72179.1"/>
    </source>
</evidence>
<name>A0ABC8D8M5_BACVE</name>
<organism evidence="2 3">
    <name type="scientific">Bacillus velezensis</name>
    <dbReference type="NCBI Taxonomy" id="492670"/>
    <lineage>
        <taxon>Bacteria</taxon>
        <taxon>Bacillati</taxon>
        <taxon>Bacillota</taxon>
        <taxon>Bacilli</taxon>
        <taxon>Bacillales</taxon>
        <taxon>Bacillaceae</taxon>
        <taxon>Bacillus</taxon>
        <taxon>Bacillus amyloliquefaciens group</taxon>
    </lineage>
</organism>
<sequence length="173" mass="18658">MKKSVTKGLIMSTVASVSIFSLVPLAGAVSAEKEVQTNQTIQSQYQNEAVLHKTAQLPKDNVSLDEIAKHFELTKSETNQLKEAVKTVKEKQGSEFTAQGKLSWAVKALRAAWDAIPTKVKAAMGGIGGFEIILNTIDNFTGAVEDACYAGALKVTGNPTAAWWITKTLMLFL</sequence>
<dbReference type="RefSeq" id="WP_015417503.1">
    <property type="nucleotide sequence ID" value="NZ_CP015443.1"/>
</dbReference>
<gene>
    <name evidence="2" type="ORF">BVDSYZ_09125</name>
</gene>
<proteinExistence type="predicted"/>